<feature type="compositionally biased region" description="Polar residues" evidence="1">
    <location>
        <begin position="67"/>
        <end position="77"/>
    </location>
</feature>
<name>A0A4D6MZY9_VIGUN</name>
<gene>
    <name evidence="2" type="ORF">DEO72_LG9g2062</name>
</gene>
<feature type="region of interest" description="Disordered" evidence="1">
    <location>
        <begin position="67"/>
        <end position="102"/>
    </location>
</feature>
<evidence type="ECO:0000256" key="1">
    <source>
        <dbReference type="SAM" id="MobiDB-lite"/>
    </source>
</evidence>
<dbReference type="Proteomes" id="UP000501690">
    <property type="component" value="Linkage Group LG9"/>
</dbReference>
<accession>A0A4D6MZY9</accession>
<keyword evidence="3" id="KW-1185">Reference proteome</keyword>
<organism evidence="2 3">
    <name type="scientific">Vigna unguiculata</name>
    <name type="common">Cowpea</name>
    <dbReference type="NCBI Taxonomy" id="3917"/>
    <lineage>
        <taxon>Eukaryota</taxon>
        <taxon>Viridiplantae</taxon>
        <taxon>Streptophyta</taxon>
        <taxon>Embryophyta</taxon>
        <taxon>Tracheophyta</taxon>
        <taxon>Spermatophyta</taxon>
        <taxon>Magnoliopsida</taxon>
        <taxon>eudicotyledons</taxon>
        <taxon>Gunneridae</taxon>
        <taxon>Pentapetalae</taxon>
        <taxon>rosids</taxon>
        <taxon>fabids</taxon>
        <taxon>Fabales</taxon>
        <taxon>Fabaceae</taxon>
        <taxon>Papilionoideae</taxon>
        <taxon>50 kb inversion clade</taxon>
        <taxon>NPAAA clade</taxon>
        <taxon>indigoferoid/millettioid clade</taxon>
        <taxon>Phaseoleae</taxon>
        <taxon>Vigna</taxon>
    </lineage>
</organism>
<dbReference type="EMBL" id="CP039353">
    <property type="protein sequence ID" value="QCE07046.1"/>
    <property type="molecule type" value="Genomic_DNA"/>
</dbReference>
<evidence type="ECO:0000313" key="2">
    <source>
        <dbReference type="EMBL" id="QCE07046.1"/>
    </source>
</evidence>
<sequence>MHMGNAQTTYTNIKDVRIQTFKNPSFAPNDETTKSSLSTSSVNVSFWISGSNCPSWTEMGMNPRNLGENSCNVNDMDAQTKNRDGQTEPQTHENMKIKPNTSGLGLWDVVETRIDRRVERIKEVMPLGDNAKMSEGRFAT</sequence>
<proteinExistence type="predicted"/>
<dbReference type="AlphaFoldDB" id="A0A4D6MZY9"/>
<reference evidence="2 3" key="1">
    <citation type="submission" date="2019-04" db="EMBL/GenBank/DDBJ databases">
        <title>An improved genome assembly and genetic linkage map for asparagus bean, Vigna unguiculata ssp. sesquipedialis.</title>
        <authorList>
            <person name="Xia Q."/>
            <person name="Zhang R."/>
            <person name="Dong Y."/>
        </authorList>
    </citation>
    <scope>NUCLEOTIDE SEQUENCE [LARGE SCALE GENOMIC DNA]</scope>
    <source>
        <tissue evidence="2">Leaf</tissue>
    </source>
</reference>
<protein>
    <submittedName>
        <fullName evidence="2">Uncharacterized protein</fullName>
    </submittedName>
</protein>
<evidence type="ECO:0000313" key="3">
    <source>
        <dbReference type="Proteomes" id="UP000501690"/>
    </source>
</evidence>
<feature type="compositionally biased region" description="Basic and acidic residues" evidence="1">
    <location>
        <begin position="78"/>
        <end position="96"/>
    </location>
</feature>